<name>A0A6B9HDX2_9BURK</name>
<dbReference type="PANTHER" id="PTHR36173">
    <property type="entry name" value="RIBONUCLEASE VAPC16-RELATED"/>
    <property type="match status" value="1"/>
</dbReference>
<dbReference type="InterPro" id="IPR041705">
    <property type="entry name" value="PIN_Sll0205"/>
</dbReference>
<dbReference type="InterPro" id="IPR002716">
    <property type="entry name" value="PIN_dom"/>
</dbReference>
<dbReference type="CDD" id="cd09872">
    <property type="entry name" value="PIN_Sll0205-like"/>
    <property type="match status" value="1"/>
</dbReference>
<sequence>MRLLFDTNVLLWTLTGSDRIEKVRDLILSDDTEVFVSIASCWEIAIKHALGKLPQNVAQTRAAVQASGFVELPVLGVHTEALGKLPPLHRDPFDRLLIAQAITEPMCLITGDDMLAQYSELVMTV</sequence>
<dbReference type="InterPro" id="IPR029060">
    <property type="entry name" value="PIN-like_dom_sf"/>
</dbReference>
<evidence type="ECO:0000313" key="2">
    <source>
        <dbReference type="EMBL" id="QGY72932.1"/>
    </source>
</evidence>
<dbReference type="InterPro" id="IPR052919">
    <property type="entry name" value="TA_system_RNase"/>
</dbReference>
<reference evidence="2" key="1">
    <citation type="journal article" date="2020" name="ACS Chem. Biol.">
        <title>Genome Mining and Heterologous Expression Reveal Two Distinct Families of Lasso Peptides Highly Conserved in Endofungal Bacteria.</title>
        <authorList>
            <person name="Bratovanov E.V."/>
            <person name="Ishida K."/>
            <person name="Heinze B."/>
            <person name="Pidot S.J."/>
            <person name="Stinear T.P."/>
            <person name="Hegemann J.D."/>
            <person name="Marahiel M.A."/>
            <person name="Hertweck C."/>
        </authorList>
    </citation>
    <scope>NUCLEOTIDE SEQUENCE</scope>
    <source>
        <strain evidence="2">B8</strain>
    </source>
</reference>
<feature type="domain" description="PIN" evidence="1">
    <location>
        <begin position="4"/>
        <end position="119"/>
    </location>
</feature>
<dbReference type="Gene3D" id="3.40.50.1010">
    <property type="entry name" value="5'-nuclease"/>
    <property type="match status" value="1"/>
</dbReference>
<dbReference type="PANTHER" id="PTHR36173:SF2">
    <property type="entry name" value="RIBONUCLEASE VAPC16"/>
    <property type="match status" value="1"/>
</dbReference>
<proteinExistence type="predicted"/>
<dbReference type="EMBL" id="MN695290">
    <property type="protein sequence ID" value="QGY72932.1"/>
    <property type="molecule type" value="Genomic_DNA"/>
</dbReference>
<evidence type="ECO:0000259" key="1">
    <source>
        <dbReference type="Pfam" id="PF01850"/>
    </source>
</evidence>
<dbReference type="AlphaFoldDB" id="A0A6B9HDX2"/>
<dbReference type="SUPFAM" id="SSF88723">
    <property type="entry name" value="PIN domain-like"/>
    <property type="match status" value="1"/>
</dbReference>
<protein>
    <recommendedName>
        <fullName evidence="1">PIN domain-containing protein</fullName>
    </recommendedName>
</protein>
<organism evidence="2">
    <name type="scientific">Mycetohabitans sp</name>
    <dbReference type="NCBI Taxonomy" id="2571162"/>
    <lineage>
        <taxon>Bacteria</taxon>
        <taxon>Pseudomonadati</taxon>
        <taxon>Pseudomonadota</taxon>
        <taxon>Betaproteobacteria</taxon>
        <taxon>Burkholderiales</taxon>
        <taxon>Burkholderiaceae</taxon>
        <taxon>Mycetohabitans</taxon>
    </lineage>
</organism>
<accession>A0A6B9HDX2</accession>
<dbReference type="Pfam" id="PF01850">
    <property type="entry name" value="PIN"/>
    <property type="match status" value="1"/>
</dbReference>